<evidence type="ECO:0000256" key="1">
    <source>
        <dbReference type="SAM" id="MobiDB-lite"/>
    </source>
</evidence>
<reference evidence="2 3" key="1">
    <citation type="submission" date="2020-01" db="EMBL/GenBank/DDBJ databases">
        <title>Rhizobium genotypes associated with high levels of biological nitrogen fixation by grain legumes in a temperate-maritime cropping system.</title>
        <authorList>
            <person name="Maluk M."/>
            <person name="Francesc Ferrando Molina F."/>
            <person name="Lopez Del Egido L."/>
            <person name="Lafos M."/>
            <person name="Langarica-Fuentes A."/>
            <person name="Gebre Yohannes G."/>
            <person name="Young M.W."/>
            <person name="Martin P."/>
            <person name="Gantlett R."/>
            <person name="Kenicer G."/>
            <person name="Hawes C."/>
            <person name="Begg G.S."/>
            <person name="Quilliam R.S."/>
            <person name="Squire G.R."/>
            <person name="Poole P.S."/>
            <person name="Young P.W."/>
            <person name="Iannetta P.M."/>
            <person name="James E.K."/>
        </authorList>
    </citation>
    <scope>NUCLEOTIDE SEQUENCE [LARGE SCALE GENOMIC DNA]</scope>
    <source>
        <strain evidence="2 3">JHI944</strain>
    </source>
</reference>
<accession>A0A6P0DKL1</accession>
<organism evidence="2 3">
    <name type="scientific">Rhizobium leguminosarum</name>
    <dbReference type="NCBI Taxonomy" id="384"/>
    <lineage>
        <taxon>Bacteria</taxon>
        <taxon>Pseudomonadati</taxon>
        <taxon>Pseudomonadota</taxon>
        <taxon>Alphaproteobacteria</taxon>
        <taxon>Hyphomicrobiales</taxon>
        <taxon>Rhizobiaceae</taxon>
        <taxon>Rhizobium/Agrobacterium group</taxon>
        <taxon>Rhizobium</taxon>
    </lineage>
</organism>
<evidence type="ECO:0000313" key="3">
    <source>
        <dbReference type="Proteomes" id="UP000471409"/>
    </source>
</evidence>
<protein>
    <submittedName>
        <fullName evidence="2">Uncharacterized protein</fullName>
    </submittedName>
</protein>
<sequence>MTNQAATITSSPAQKGWIVGFEDRYSRAQRDRKEAAARKHLRKKNTVRLTPLRIDPPVEGKLVRTRPKAQKNPDAKKAVRIYSDYAAGLRDERRLLKERLENGYSLTWAREIAGRIRSNIHEDGLRSEDNSILKLFVSRIPKGGKARASDDKANLYVPYMSKLLTLDCPYIEANKAFLGTIRLDCDAVFSSPDGCLNTLRELMMHESIPHLPHIVTGDLMPDGTYRNPHFIFMLPYGKAVWNNFEDKRCRAQPVRLFDGVSRGLCRAMLGIGVDPAAPRLTMRMKNPISPIWHTMTPNTSEFMTLSQYARCLDTNSSFDDLVRHAAVVQSGMGIKPSNIAFNVLHDRAKVILRQWHFNADLRIAGSRERLADYLHIELSAHAKETGLSDVGVSAVVGKVSEYMATEFDPKRLEKPGKARHRLMHVVDGVEGVAARQKIGSAHSATTRKSKTMEKLLSAYSAALDRDEDVSVERLASLAGVSRSAAYRSFEACQQICLGRSIDKKVGTPTDVPETTSFDPAATSVPGISHHSVSESWSSTESSADFEDTLIAEQEAWLKKDYRVGGRPPSNGLDAEIMEEFFRSALHDAADEAIIIT</sequence>
<name>A0A6P0DKL1_RHILE</name>
<proteinExistence type="predicted"/>
<dbReference type="AlphaFoldDB" id="A0A6P0DKL1"/>
<feature type="region of interest" description="Disordered" evidence="1">
    <location>
        <begin position="507"/>
        <end position="535"/>
    </location>
</feature>
<dbReference type="Proteomes" id="UP000471409">
    <property type="component" value="Unassembled WGS sequence"/>
</dbReference>
<comment type="caution">
    <text evidence="2">The sequence shown here is derived from an EMBL/GenBank/DDBJ whole genome shotgun (WGS) entry which is preliminary data.</text>
</comment>
<dbReference type="EMBL" id="WXXP01000010">
    <property type="protein sequence ID" value="NEK52215.1"/>
    <property type="molecule type" value="Genomic_DNA"/>
</dbReference>
<evidence type="ECO:0000313" key="2">
    <source>
        <dbReference type="EMBL" id="NEK52215.1"/>
    </source>
</evidence>
<gene>
    <name evidence="2" type="ORF">GUK36_22580</name>
</gene>
<dbReference type="RefSeq" id="WP_164000029.1">
    <property type="nucleotide sequence ID" value="NZ_WXXP01000010.1"/>
</dbReference>